<dbReference type="InterPro" id="IPR046431">
    <property type="entry name" value="FAF_dom"/>
</dbReference>
<dbReference type="OrthoDB" id="1931928at2759"/>
<feature type="region of interest" description="Disordered" evidence="2">
    <location>
        <begin position="239"/>
        <end position="266"/>
    </location>
</feature>
<dbReference type="InterPro" id="IPR021410">
    <property type="entry name" value="FAF"/>
</dbReference>
<comment type="caution">
    <text evidence="5">The sequence shown here is derived from an EMBL/GenBank/DDBJ whole genome shotgun (WGS) entry which is preliminary data.</text>
</comment>
<name>A0A8T0K5Z2_PHAAN</name>
<protein>
    <recommendedName>
        <fullName evidence="4">FAF domain-containing protein</fullName>
    </recommendedName>
</protein>
<keyword evidence="3" id="KW-0732">Signal</keyword>
<evidence type="ECO:0000256" key="3">
    <source>
        <dbReference type="SAM" id="SignalP"/>
    </source>
</evidence>
<dbReference type="AlphaFoldDB" id="A0A8T0K5Z2"/>
<comment type="similarity">
    <text evidence="1">Belongs to the fantastic four family.</text>
</comment>
<dbReference type="PANTHER" id="PTHR33155">
    <property type="entry name" value="FANTASTIC FOUR-LIKE PROTEIN (DUF3049)"/>
    <property type="match status" value="1"/>
</dbReference>
<evidence type="ECO:0000256" key="1">
    <source>
        <dbReference type="ARBA" id="ARBA00008690"/>
    </source>
</evidence>
<dbReference type="Proteomes" id="UP000743370">
    <property type="component" value="Unassembled WGS sequence"/>
</dbReference>
<evidence type="ECO:0000313" key="6">
    <source>
        <dbReference type="Proteomes" id="UP000743370"/>
    </source>
</evidence>
<reference evidence="5 6" key="1">
    <citation type="submission" date="2020-05" db="EMBL/GenBank/DDBJ databases">
        <title>Vigna angularis (adzuki bean) Var. LongXiaoDou No. 4 denovo assembly.</title>
        <authorList>
            <person name="Xiang H."/>
        </authorList>
    </citation>
    <scope>NUCLEOTIDE SEQUENCE [LARGE SCALE GENOMIC DNA]</scope>
    <source>
        <tissue evidence="5">Leaf</tissue>
    </source>
</reference>
<evidence type="ECO:0000313" key="5">
    <source>
        <dbReference type="EMBL" id="KAG2395170.1"/>
    </source>
</evidence>
<proteinExistence type="inferred from homology"/>
<dbReference type="EMBL" id="JABFOF010000006">
    <property type="protein sequence ID" value="KAG2395170.1"/>
    <property type="molecule type" value="Genomic_DNA"/>
</dbReference>
<evidence type="ECO:0000256" key="2">
    <source>
        <dbReference type="SAM" id="MobiDB-lite"/>
    </source>
</evidence>
<gene>
    <name evidence="5" type="ORF">HKW66_Vig0074540</name>
</gene>
<feature type="domain" description="FAF" evidence="4">
    <location>
        <begin position="182"/>
        <end position="234"/>
    </location>
</feature>
<sequence length="304" mass="35174">MLFLFILLIPSFSSSLSRIPSHKLLQLLLRFDYDYCYYAMTNSTGFPFYPPFLFSLVFPAMIKLFKRNTSTDTCHHHHHYHHHPLLGLGLATTDVHRPPNVLESAMLKPNSDVPRPKKTQNGSLDEEVVCFVSGLASCTETLGCESSDQIHSNCEDEDVIDGEQISRRRTVKTEGRGKVRTFPPPLSSLNRNGKPSFYLRPVRKDGRLELTEVRIERPEILHAWRENGRLTLRLVSDLEEEEEDIEEEEEEEEIEEEEKGIEEENVGEWRLRSSEGLRRCHEMVNHHHHHHVHGSMRMCGISIV</sequence>
<dbReference type="Pfam" id="PF11250">
    <property type="entry name" value="FAF"/>
    <property type="match status" value="1"/>
</dbReference>
<dbReference type="PANTHER" id="PTHR33155:SF27">
    <property type="entry name" value="FANTASTIC FOUR-LIKE PROTEIN (DUF3049)"/>
    <property type="match status" value="1"/>
</dbReference>
<evidence type="ECO:0000259" key="4">
    <source>
        <dbReference type="Pfam" id="PF11250"/>
    </source>
</evidence>
<feature type="signal peptide" evidence="3">
    <location>
        <begin position="1"/>
        <end position="15"/>
    </location>
</feature>
<dbReference type="KEGG" id="var:108342755"/>
<accession>A0A8T0K5Z2</accession>
<organism evidence="5 6">
    <name type="scientific">Phaseolus angularis</name>
    <name type="common">Azuki bean</name>
    <name type="synonym">Vigna angularis</name>
    <dbReference type="NCBI Taxonomy" id="3914"/>
    <lineage>
        <taxon>Eukaryota</taxon>
        <taxon>Viridiplantae</taxon>
        <taxon>Streptophyta</taxon>
        <taxon>Embryophyta</taxon>
        <taxon>Tracheophyta</taxon>
        <taxon>Spermatophyta</taxon>
        <taxon>Magnoliopsida</taxon>
        <taxon>eudicotyledons</taxon>
        <taxon>Gunneridae</taxon>
        <taxon>Pentapetalae</taxon>
        <taxon>rosids</taxon>
        <taxon>fabids</taxon>
        <taxon>Fabales</taxon>
        <taxon>Fabaceae</taxon>
        <taxon>Papilionoideae</taxon>
        <taxon>50 kb inversion clade</taxon>
        <taxon>NPAAA clade</taxon>
        <taxon>indigoferoid/millettioid clade</taxon>
        <taxon>Phaseoleae</taxon>
        <taxon>Vigna</taxon>
    </lineage>
</organism>
<feature type="chain" id="PRO_5035890078" description="FAF domain-containing protein" evidence="3">
    <location>
        <begin position="16"/>
        <end position="304"/>
    </location>
</feature>